<feature type="domain" description="NAD-dependent epimerase/dehydratase" evidence="1">
    <location>
        <begin position="6"/>
        <end position="189"/>
    </location>
</feature>
<dbReference type="InterPro" id="IPR050177">
    <property type="entry name" value="Lipid_A_modif_metabolic_enz"/>
</dbReference>
<dbReference type="InterPro" id="IPR011051">
    <property type="entry name" value="RmlC_Cupin_sf"/>
</dbReference>
<proteinExistence type="predicted"/>
<protein>
    <submittedName>
        <fullName evidence="3">FnlB</fullName>
    </submittedName>
</protein>
<feature type="domain" description="Capsular polysaccharide assembling protein CapF C-terminal" evidence="2">
    <location>
        <begin position="257"/>
        <end position="366"/>
    </location>
</feature>
<name>F8SLJ4_9ENTR</name>
<dbReference type="Pfam" id="PF14667">
    <property type="entry name" value="Polysacc_synt_C"/>
    <property type="match status" value="1"/>
</dbReference>
<dbReference type="Pfam" id="PF01370">
    <property type="entry name" value="Epimerase"/>
    <property type="match status" value="1"/>
</dbReference>
<dbReference type="CDD" id="cd05261">
    <property type="entry name" value="CAPF_like_SDR_e"/>
    <property type="match status" value="1"/>
</dbReference>
<reference evidence="3" key="1">
    <citation type="journal article" date="2011" name="Appl. Environ. Microbiol.">
        <title>Molecular characterization of cronobacter lipopolysaccharide o-antigen gene clusters and development of serotype-specific PCR assays.</title>
        <authorList>
            <person name="Jarvis K.G."/>
            <person name="Grim C.J."/>
            <person name="Franco A.A."/>
            <person name="Gopinath G."/>
            <person name="Sathyamoorthy V."/>
            <person name="Hu L."/>
            <person name="Sadowski J.A."/>
            <person name="Lee C.S."/>
            <person name="Tall B.D."/>
        </authorList>
    </citation>
    <scope>NUCLEOTIDE SEQUENCE</scope>
    <source>
        <strain evidence="3">E615</strain>
    </source>
</reference>
<sequence>MHDMKILITGAEGFIGRNLCLRLQEAGYQDLVKISRTSTETDLELALNEADFIYHLAGVNRPKNVEEFAEGNSNLTKQIVDYLLAQNKNTPIMISSSIQAELDNAYGESKAAAEREIQRYAAESGAVYFIYRYPNVFGKWCKPNYNSFVATFCHNIANDIDITVNDPSAEVNLVYIDDICTDAIKLLSETVGSGYKTVKPIYSTTVGEVAELIYRFKASRSTLITEDVGVGFTRALYSTWLSYLPADKFSYSVPSYGDNRGVFCEMLKTSSAGQFSFFTAHPGITRGGHYHHSKNEKFLVIRGQACFKFEHVITGERYEINVSSDEFKIVETVPGWTHDITNTGTDELIVMLWANEIFNRNEPDTIARPLS</sequence>
<dbReference type="Gene3D" id="3.40.50.720">
    <property type="entry name" value="NAD(P)-binding Rossmann-like Domain"/>
    <property type="match status" value="1"/>
</dbReference>
<evidence type="ECO:0000313" key="3">
    <source>
        <dbReference type="EMBL" id="AEH27476.1"/>
    </source>
</evidence>
<gene>
    <name evidence="3" type="primary">fnlB</name>
</gene>
<dbReference type="SUPFAM" id="SSF51182">
    <property type="entry name" value="RmlC-like cupins"/>
    <property type="match status" value="1"/>
</dbReference>
<dbReference type="SUPFAM" id="SSF51735">
    <property type="entry name" value="NAD(P)-binding Rossmann-fold domains"/>
    <property type="match status" value="1"/>
</dbReference>
<dbReference type="InterPro" id="IPR036291">
    <property type="entry name" value="NAD(P)-bd_dom_sf"/>
</dbReference>
<dbReference type="Gene3D" id="2.60.120.10">
    <property type="entry name" value="Jelly Rolls"/>
    <property type="match status" value="1"/>
</dbReference>
<evidence type="ECO:0000259" key="2">
    <source>
        <dbReference type="Pfam" id="PF14667"/>
    </source>
</evidence>
<accession>F8SLJ4</accession>
<organism evidence="3">
    <name type="scientific">Cronobacter malonaticus</name>
    <dbReference type="NCBI Taxonomy" id="413503"/>
    <lineage>
        <taxon>Bacteria</taxon>
        <taxon>Pseudomonadati</taxon>
        <taxon>Pseudomonadota</taxon>
        <taxon>Gammaproteobacteria</taxon>
        <taxon>Enterobacterales</taxon>
        <taxon>Enterobacteriaceae</taxon>
        <taxon>Cronobacter</taxon>
    </lineage>
</organism>
<dbReference type="EMBL" id="HQ646167">
    <property type="protein sequence ID" value="AEH27476.1"/>
    <property type="molecule type" value="Genomic_DNA"/>
</dbReference>
<dbReference type="NCBIfam" id="NF047837">
    <property type="entry name" value="UDPAcbARedWbcJ"/>
    <property type="match status" value="1"/>
</dbReference>
<dbReference type="InterPro" id="IPR001509">
    <property type="entry name" value="Epimerase_deHydtase"/>
</dbReference>
<dbReference type="PANTHER" id="PTHR43245">
    <property type="entry name" value="BIFUNCTIONAL POLYMYXIN RESISTANCE PROTEIN ARNA"/>
    <property type="match status" value="1"/>
</dbReference>
<dbReference type="AlphaFoldDB" id="F8SLJ4"/>
<dbReference type="CDD" id="cd07007">
    <property type="entry name" value="cupin_CapF-like_C"/>
    <property type="match status" value="1"/>
</dbReference>
<evidence type="ECO:0000259" key="1">
    <source>
        <dbReference type="Pfam" id="PF01370"/>
    </source>
</evidence>
<dbReference type="InterPro" id="IPR014710">
    <property type="entry name" value="RmlC-like_jellyroll"/>
</dbReference>
<dbReference type="InterPro" id="IPR029303">
    <property type="entry name" value="CapF_C"/>
</dbReference>
<dbReference type="PANTHER" id="PTHR43245:SF55">
    <property type="entry name" value="NAD(P)-BINDING DOMAIN-CONTAINING PROTEIN"/>
    <property type="match status" value="1"/>
</dbReference>